<proteinExistence type="predicted"/>
<feature type="region of interest" description="Disordered" evidence="1">
    <location>
        <begin position="71"/>
        <end position="96"/>
    </location>
</feature>
<evidence type="ECO:0000259" key="2">
    <source>
        <dbReference type="PROSITE" id="PS51977"/>
    </source>
</evidence>
<dbReference type="RefSeq" id="WP_264773003.1">
    <property type="nucleotide sequence ID" value="NZ_JAPDOG010000021.1"/>
</dbReference>
<protein>
    <submittedName>
        <fullName evidence="3">WGR domain-containing protein</fullName>
    </submittedName>
</protein>
<dbReference type="PROSITE" id="PS51977">
    <property type="entry name" value="WGR"/>
    <property type="match status" value="1"/>
</dbReference>
<evidence type="ECO:0000313" key="3">
    <source>
        <dbReference type="EMBL" id="MCW3783558.1"/>
    </source>
</evidence>
<gene>
    <name evidence="3" type="ORF">OM960_18625</name>
</gene>
<feature type="domain" description="WGR" evidence="2">
    <location>
        <begin position="1"/>
        <end position="87"/>
    </location>
</feature>
<feature type="compositionally biased region" description="Low complexity" evidence="1">
    <location>
        <begin position="80"/>
        <end position="96"/>
    </location>
</feature>
<reference evidence="3 4" key="1">
    <citation type="submission" date="2022-10" db="EMBL/GenBank/DDBJ databases">
        <title>Defluviimonas sp. CAU 1641 isolated from mud.</title>
        <authorList>
            <person name="Kim W."/>
        </authorList>
    </citation>
    <scope>NUCLEOTIDE SEQUENCE [LARGE SCALE GENOMIC DNA]</scope>
    <source>
        <strain evidence="3 4">CAU 1641</strain>
    </source>
</reference>
<accession>A0ABT3J790</accession>
<sequence length="96" mass="10335">MDIYLEKVDPEANCFRFYNIRSEPDLFAERALVVQWGRIGRAGQVRIRGSGSIEEVGRIGAKILKLRLSHGYSEPGQDQGEGAPAASSGADSGPSA</sequence>
<dbReference type="EMBL" id="JAPDOG010000021">
    <property type="protein sequence ID" value="MCW3783558.1"/>
    <property type="molecule type" value="Genomic_DNA"/>
</dbReference>
<dbReference type="Proteomes" id="UP001207582">
    <property type="component" value="Unassembled WGS sequence"/>
</dbReference>
<dbReference type="InterPro" id="IPR036930">
    <property type="entry name" value="WGR_dom_sf"/>
</dbReference>
<dbReference type="SUPFAM" id="SSF142921">
    <property type="entry name" value="WGR domain-like"/>
    <property type="match status" value="1"/>
</dbReference>
<dbReference type="SMART" id="SM00773">
    <property type="entry name" value="WGR"/>
    <property type="match status" value="1"/>
</dbReference>
<dbReference type="InterPro" id="IPR008893">
    <property type="entry name" value="WGR_domain"/>
</dbReference>
<keyword evidence="4" id="KW-1185">Reference proteome</keyword>
<dbReference type="Pfam" id="PF05406">
    <property type="entry name" value="WGR"/>
    <property type="match status" value="1"/>
</dbReference>
<organism evidence="3 4">
    <name type="scientific">Defluviimonas salinarum</name>
    <dbReference type="NCBI Taxonomy" id="2992147"/>
    <lineage>
        <taxon>Bacteria</taxon>
        <taxon>Pseudomonadati</taxon>
        <taxon>Pseudomonadota</taxon>
        <taxon>Alphaproteobacteria</taxon>
        <taxon>Rhodobacterales</taxon>
        <taxon>Paracoccaceae</taxon>
        <taxon>Albidovulum</taxon>
    </lineage>
</organism>
<evidence type="ECO:0000256" key="1">
    <source>
        <dbReference type="SAM" id="MobiDB-lite"/>
    </source>
</evidence>
<comment type="caution">
    <text evidence="3">The sequence shown here is derived from an EMBL/GenBank/DDBJ whole genome shotgun (WGS) entry which is preliminary data.</text>
</comment>
<evidence type="ECO:0000313" key="4">
    <source>
        <dbReference type="Proteomes" id="UP001207582"/>
    </source>
</evidence>
<dbReference type="InterPro" id="IPR049809">
    <property type="entry name" value="YehF/YfeS-like_WGR"/>
</dbReference>
<dbReference type="Gene3D" id="2.20.140.10">
    <property type="entry name" value="WGR domain"/>
    <property type="match status" value="1"/>
</dbReference>
<dbReference type="CDD" id="cd07996">
    <property type="entry name" value="WGR_MMR_like"/>
    <property type="match status" value="1"/>
</dbReference>
<name>A0ABT3J790_9RHOB</name>